<evidence type="ECO:0000256" key="1">
    <source>
        <dbReference type="ARBA" id="ARBA00006722"/>
    </source>
</evidence>
<feature type="chain" id="PRO_5045324996" description="Defensin-like domain-containing protein" evidence="6">
    <location>
        <begin position="26"/>
        <end position="81"/>
    </location>
</feature>
<evidence type="ECO:0000256" key="2">
    <source>
        <dbReference type="ARBA" id="ARBA00022529"/>
    </source>
</evidence>
<evidence type="ECO:0000256" key="5">
    <source>
        <dbReference type="ARBA" id="ARBA00023157"/>
    </source>
</evidence>
<feature type="signal peptide" evidence="6">
    <location>
        <begin position="1"/>
        <end position="25"/>
    </location>
</feature>
<reference evidence="8 9" key="1">
    <citation type="journal article" date="2024" name="G3 (Bethesda)">
        <title>Genome assembly of Hibiscus sabdariffa L. provides insights into metabolisms of medicinal natural products.</title>
        <authorList>
            <person name="Kim T."/>
        </authorList>
    </citation>
    <scope>NUCLEOTIDE SEQUENCE [LARGE SCALE GENOMIC DNA]</scope>
    <source>
        <strain evidence="8">TK-2024</strain>
        <tissue evidence="8">Old leaves</tissue>
    </source>
</reference>
<dbReference type="InterPro" id="IPR056373">
    <property type="entry name" value="Defensin-like_dom"/>
</dbReference>
<evidence type="ECO:0000256" key="3">
    <source>
        <dbReference type="ARBA" id="ARBA00022577"/>
    </source>
</evidence>
<keyword evidence="2" id="KW-0929">Antimicrobial</keyword>
<sequence>MAVVVEKYILALVFAFVFILSSVRSDVEVNGVGVDVGPMCFKTCSASYGDSECNIDCVANRYAGGSCVGPERRCCCRVSLV</sequence>
<keyword evidence="3" id="KW-0295">Fungicide</keyword>
<evidence type="ECO:0000259" key="7">
    <source>
        <dbReference type="Pfam" id="PF24552"/>
    </source>
</evidence>
<organism evidence="8 9">
    <name type="scientific">Hibiscus sabdariffa</name>
    <name type="common">roselle</name>
    <dbReference type="NCBI Taxonomy" id="183260"/>
    <lineage>
        <taxon>Eukaryota</taxon>
        <taxon>Viridiplantae</taxon>
        <taxon>Streptophyta</taxon>
        <taxon>Embryophyta</taxon>
        <taxon>Tracheophyta</taxon>
        <taxon>Spermatophyta</taxon>
        <taxon>Magnoliopsida</taxon>
        <taxon>eudicotyledons</taxon>
        <taxon>Gunneridae</taxon>
        <taxon>Pentapetalae</taxon>
        <taxon>rosids</taxon>
        <taxon>malvids</taxon>
        <taxon>Malvales</taxon>
        <taxon>Malvaceae</taxon>
        <taxon>Malvoideae</taxon>
        <taxon>Hibiscus</taxon>
    </lineage>
</organism>
<accession>A0ABR2G0J7</accession>
<dbReference type="EMBL" id="JBBPBM010000004">
    <property type="protein sequence ID" value="KAK8590046.1"/>
    <property type="molecule type" value="Genomic_DNA"/>
</dbReference>
<keyword evidence="6" id="KW-0732">Signal</keyword>
<proteinExistence type="inferred from homology"/>
<keyword evidence="5" id="KW-1015">Disulfide bond</keyword>
<dbReference type="Pfam" id="PF24552">
    <property type="entry name" value="Defensin"/>
    <property type="match status" value="1"/>
</dbReference>
<comment type="similarity">
    <text evidence="1">Belongs to the DEFL family.</text>
</comment>
<dbReference type="Proteomes" id="UP001472677">
    <property type="component" value="Unassembled WGS sequence"/>
</dbReference>
<evidence type="ECO:0000313" key="8">
    <source>
        <dbReference type="EMBL" id="KAK8590046.1"/>
    </source>
</evidence>
<evidence type="ECO:0000256" key="4">
    <source>
        <dbReference type="ARBA" id="ARBA00022821"/>
    </source>
</evidence>
<name>A0ABR2G0J7_9ROSI</name>
<feature type="domain" description="Defensin-like" evidence="7">
    <location>
        <begin position="38"/>
        <end position="77"/>
    </location>
</feature>
<gene>
    <name evidence="8" type="ORF">V6N12_024430</name>
</gene>
<keyword evidence="4" id="KW-0611">Plant defense</keyword>
<keyword evidence="9" id="KW-1185">Reference proteome</keyword>
<evidence type="ECO:0000313" key="9">
    <source>
        <dbReference type="Proteomes" id="UP001472677"/>
    </source>
</evidence>
<evidence type="ECO:0000256" key="6">
    <source>
        <dbReference type="SAM" id="SignalP"/>
    </source>
</evidence>
<comment type="caution">
    <text evidence="8">The sequence shown here is derived from an EMBL/GenBank/DDBJ whole genome shotgun (WGS) entry which is preliminary data.</text>
</comment>
<protein>
    <recommendedName>
        <fullName evidence="7">Defensin-like domain-containing protein</fullName>
    </recommendedName>
</protein>